<reference evidence="2" key="2">
    <citation type="submission" date="2015-01" db="EMBL/GenBank/DDBJ databases">
        <title>Evolutionary Origins and Diversification of the Mycorrhizal Mutualists.</title>
        <authorList>
            <consortium name="DOE Joint Genome Institute"/>
            <consortium name="Mycorrhizal Genomics Consortium"/>
            <person name="Kohler A."/>
            <person name="Kuo A."/>
            <person name="Nagy L.G."/>
            <person name="Floudas D."/>
            <person name="Copeland A."/>
            <person name="Barry K.W."/>
            <person name="Cichocki N."/>
            <person name="Veneault-Fourrey C."/>
            <person name="LaButti K."/>
            <person name="Lindquist E.A."/>
            <person name="Lipzen A."/>
            <person name="Lundell T."/>
            <person name="Morin E."/>
            <person name="Murat C."/>
            <person name="Riley R."/>
            <person name="Ohm R."/>
            <person name="Sun H."/>
            <person name="Tunlid A."/>
            <person name="Henrissat B."/>
            <person name="Grigoriev I.V."/>
            <person name="Hibbett D.S."/>
            <person name="Martin F."/>
        </authorList>
    </citation>
    <scope>NUCLEOTIDE SEQUENCE [LARGE SCALE GENOMIC DNA]</scope>
    <source>
        <strain evidence="2">Marx 270</strain>
    </source>
</reference>
<dbReference type="InParanoid" id="A0A0C3PWV1"/>
<accession>A0A0C3PWV1</accession>
<dbReference type="AlphaFoldDB" id="A0A0C3PWV1"/>
<dbReference type="OrthoDB" id="10516367at2759"/>
<name>A0A0C3PWV1_PISTI</name>
<evidence type="ECO:0000313" key="1">
    <source>
        <dbReference type="EMBL" id="KIO13831.1"/>
    </source>
</evidence>
<dbReference type="Proteomes" id="UP000054217">
    <property type="component" value="Unassembled WGS sequence"/>
</dbReference>
<reference evidence="1 2" key="1">
    <citation type="submission" date="2014-04" db="EMBL/GenBank/DDBJ databases">
        <authorList>
            <consortium name="DOE Joint Genome Institute"/>
            <person name="Kuo A."/>
            <person name="Kohler A."/>
            <person name="Costa M.D."/>
            <person name="Nagy L.G."/>
            <person name="Floudas D."/>
            <person name="Copeland A."/>
            <person name="Barry K.W."/>
            <person name="Cichocki N."/>
            <person name="Veneault-Fourrey C."/>
            <person name="LaButti K."/>
            <person name="Lindquist E.A."/>
            <person name="Lipzen A."/>
            <person name="Lundell T."/>
            <person name="Morin E."/>
            <person name="Murat C."/>
            <person name="Sun H."/>
            <person name="Tunlid A."/>
            <person name="Henrissat B."/>
            <person name="Grigoriev I.V."/>
            <person name="Hibbett D.S."/>
            <person name="Martin F."/>
            <person name="Nordberg H.P."/>
            <person name="Cantor M.N."/>
            <person name="Hua S.X."/>
        </authorList>
    </citation>
    <scope>NUCLEOTIDE SEQUENCE [LARGE SCALE GENOMIC DNA]</scope>
    <source>
        <strain evidence="1 2">Marx 270</strain>
    </source>
</reference>
<keyword evidence="2" id="KW-1185">Reference proteome</keyword>
<proteinExistence type="predicted"/>
<dbReference type="EMBL" id="KN831945">
    <property type="protein sequence ID" value="KIO13831.1"/>
    <property type="molecule type" value="Genomic_DNA"/>
</dbReference>
<evidence type="ECO:0000313" key="2">
    <source>
        <dbReference type="Proteomes" id="UP000054217"/>
    </source>
</evidence>
<sequence length="172" mass="18868">MTGFAKRIRGPVRPPRVSGAILAVKRSALQQTYLGPGGLEVFATSIITESLLWKQAGKRACKLTIGQILHDGNIAKYVSPKYAISQRMLACVPFLETAAKKAYGFSERMSHRYSIVIETCLHFSPSGNEDAGVDRILLFATLGALCVAACFRAEFLRRSARHEANGGKIRKR</sequence>
<dbReference type="HOGENOM" id="CLU_1555888_0_0_1"/>
<gene>
    <name evidence="1" type="ORF">M404DRAFT_6103</name>
</gene>
<protein>
    <submittedName>
        <fullName evidence="1">Uncharacterized protein</fullName>
    </submittedName>
</protein>
<organism evidence="1 2">
    <name type="scientific">Pisolithus tinctorius Marx 270</name>
    <dbReference type="NCBI Taxonomy" id="870435"/>
    <lineage>
        <taxon>Eukaryota</taxon>
        <taxon>Fungi</taxon>
        <taxon>Dikarya</taxon>
        <taxon>Basidiomycota</taxon>
        <taxon>Agaricomycotina</taxon>
        <taxon>Agaricomycetes</taxon>
        <taxon>Agaricomycetidae</taxon>
        <taxon>Boletales</taxon>
        <taxon>Sclerodermatineae</taxon>
        <taxon>Pisolithaceae</taxon>
        <taxon>Pisolithus</taxon>
    </lineage>
</organism>